<organism evidence="4 5">
    <name type="scientific">Pedobacter yulinensis</name>
    <dbReference type="NCBI Taxonomy" id="2126353"/>
    <lineage>
        <taxon>Bacteria</taxon>
        <taxon>Pseudomonadati</taxon>
        <taxon>Bacteroidota</taxon>
        <taxon>Sphingobacteriia</taxon>
        <taxon>Sphingobacteriales</taxon>
        <taxon>Sphingobacteriaceae</taxon>
        <taxon>Pedobacter</taxon>
    </lineage>
</organism>
<name>A0A2T3HI77_9SPHI</name>
<dbReference type="GO" id="GO:0006508">
    <property type="term" value="P:proteolysis"/>
    <property type="evidence" value="ECO:0007669"/>
    <property type="project" value="InterPro"/>
</dbReference>
<dbReference type="Pfam" id="PF03572">
    <property type="entry name" value="Peptidase_S41"/>
    <property type="match status" value="1"/>
</dbReference>
<keyword evidence="2" id="KW-0732">Signal</keyword>
<evidence type="ECO:0000313" key="5">
    <source>
        <dbReference type="Proteomes" id="UP000240912"/>
    </source>
</evidence>
<dbReference type="Pfam" id="PF17820">
    <property type="entry name" value="PDZ_6"/>
    <property type="match status" value="1"/>
</dbReference>
<dbReference type="GO" id="GO:0004175">
    <property type="term" value="F:endopeptidase activity"/>
    <property type="evidence" value="ECO:0007669"/>
    <property type="project" value="TreeGrafter"/>
</dbReference>
<dbReference type="GO" id="GO:0030288">
    <property type="term" value="C:outer membrane-bounded periplasmic space"/>
    <property type="evidence" value="ECO:0007669"/>
    <property type="project" value="TreeGrafter"/>
</dbReference>
<dbReference type="PROSITE" id="PS51257">
    <property type="entry name" value="PROKAR_LIPOPROTEIN"/>
    <property type="match status" value="1"/>
</dbReference>
<dbReference type="PROSITE" id="PS50106">
    <property type="entry name" value="PDZ"/>
    <property type="match status" value="1"/>
</dbReference>
<dbReference type="Gene3D" id="2.30.42.10">
    <property type="match status" value="1"/>
</dbReference>
<proteinExistence type="predicted"/>
<feature type="region of interest" description="Disordered" evidence="1">
    <location>
        <begin position="29"/>
        <end position="52"/>
    </location>
</feature>
<evidence type="ECO:0000259" key="3">
    <source>
        <dbReference type="PROSITE" id="PS50106"/>
    </source>
</evidence>
<dbReference type="SUPFAM" id="SSF50156">
    <property type="entry name" value="PDZ domain-like"/>
    <property type="match status" value="1"/>
</dbReference>
<dbReference type="InterPro" id="IPR036034">
    <property type="entry name" value="PDZ_sf"/>
</dbReference>
<comment type="caution">
    <text evidence="4">The sequence shown here is derived from an EMBL/GenBank/DDBJ whole genome shotgun (WGS) entry which is preliminary data.</text>
</comment>
<dbReference type="EMBL" id="PYLS01000006">
    <property type="protein sequence ID" value="PST82103.1"/>
    <property type="molecule type" value="Genomic_DNA"/>
</dbReference>
<dbReference type="GO" id="GO:0007165">
    <property type="term" value="P:signal transduction"/>
    <property type="evidence" value="ECO:0007669"/>
    <property type="project" value="TreeGrafter"/>
</dbReference>
<accession>A0A2T3HI77</accession>
<dbReference type="InterPro" id="IPR001478">
    <property type="entry name" value="PDZ"/>
</dbReference>
<gene>
    <name evidence="4" type="ORF">C7T94_14960</name>
</gene>
<dbReference type="SUPFAM" id="SSF52096">
    <property type="entry name" value="ClpP/crotonase"/>
    <property type="match status" value="1"/>
</dbReference>
<dbReference type="Gene3D" id="3.90.226.10">
    <property type="entry name" value="2-enoyl-CoA Hydratase, Chain A, domain 1"/>
    <property type="match status" value="1"/>
</dbReference>
<dbReference type="Proteomes" id="UP000240912">
    <property type="component" value="Unassembled WGS sequence"/>
</dbReference>
<dbReference type="InterPro" id="IPR029045">
    <property type="entry name" value="ClpP/crotonase-like_dom_sf"/>
</dbReference>
<keyword evidence="5" id="KW-1185">Reference proteome</keyword>
<dbReference type="SMART" id="SM00228">
    <property type="entry name" value="PDZ"/>
    <property type="match status" value="1"/>
</dbReference>
<dbReference type="AlphaFoldDB" id="A0A2T3HI77"/>
<dbReference type="PANTHER" id="PTHR32060">
    <property type="entry name" value="TAIL-SPECIFIC PROTEASE"/>
    <property type="match status" value="1"/>
</dbReference>
<evidence type="ECO:0000256" key="2">
    <source>
        <dbReference type="SAM" id="SignalP"/>
    </source>
</evidence>
<evidence type="ECO:0000256" key="1">
    <source>
        <dbReference type="SAM" id="MobiDB-lite"/>
    </source>
</evidence>
<feature type="chain" id="PRO_5015756395" description="PDZ domain-containing protein" evidence="2">
    <location>
        <begin position="25"/>
        <end position="560"/>
    </location>
</feature>
<evidence type="ECO:0000313" key="4">
    <source>
        <dbReference type="EMBL" id="PST82103.1"/>
    </source>
</evidence>
<dbReference type="PANTHER" id="PTHR32060:SF30">
    <property type="entry name" value="CARBOXY-TERMINAL PROCESSING PROTEASE CTPA"/>
    <property type="match status" value="1"/>
</dbReference>
<dbReference type="GO" id="GO:0008236">
    <property type="term" value="F:serine-type peptidase activity"/>
    <property type="evidence" value="ECO:0007669"/>
    <property type="project" value="InterPro"/>
</dbReference>
<dbReference type="InterPro" id="IPR041489">
    <property type="entry name" value="PDZ_6"/>
</dbReference>
<protein>
    <recommendedName>
        <fullName evidence="3">PDZ domain-containing protein</fullName>
    </recommendedName>
</protein>
<feature type="signal peptide" evidence="2">
    <location>
        <begin position="1"/>
        <end position="24"/>
    </location>
</feature>
<reference evidence="4 5" key="1">
    <citation type="submission" date="2018-03" db="EMBL/GenBank/DDBJ databases">
        <authorList>
            <person name="Keele B.F."/>
        </authorList>
    </citation>
    <scope>NUCLEOTIDE SEQUENCE [LARGE SCALE GENOMIC DNA]</scope>
    <source>
        <strain evidence="4 5">YL28-9</strain>
    </source>
</reference>
<dbReference type="Gene3D" id="3.30.750.170">
    <property type="match status" value="1"/>
</dbReference>
<dbReference type="OrthoDB" id="7168509at2"/>
<feature type="domain" description="PDZ" evidence="3">
    <location>
        <begin position="143"/>
        <end position="225"/>
    </location>
</feature>
<dbReference type="InterPro" id="IPR005151">
    <property type="entry name" value="Tail-specific_protease"/>
</dbReference>
<sequence length="560" mass="60530">MTTMMTKGNLLRAMAILCMGVAVSCKKSDVKTPEPPVDPPVGGGNTKQTPTTNRVELTNDSIFLYAQQVYYWNTTLPGYDAYEPRKYTSGSTNLDKYENNLFNLIKASNSPEYVSGSNSIKYSYIDDTDDNNVLSVLPARKSAVELSGIGNDIGLRAVSYIINDARAYLLFIVQVYDGSPADKAGLRRGDVIEKINGASVGANYDAEAALRAPLGSASVTIQGSNYADRKAFTKNLVKQTYKSSAVDTSAVLNVGGKKIGYLSFARFSELSASGSSSASSSDVNLDPAFAKFAAEGITDLVVDLRYNGGGYVETAKYMVNLIAPSTVKTTDVMFTEYFNQTMQKGQATILKNQPLLDRNGKLQYIEGRIATYFDIPYSETNPQNIARFEKKGPLTGVKNVTFIVAAGTASASELVINSLRPYVNVKIVGEKTYGKPIGFFPITIEKKYDVYFSLFETKNALGQGGYYGGMQPDAGYADEFDDPRYQFGDVRENYLSLALKTLGVQTAATTASTGQTLVSPKTMSLKGGGTVSVKTFTAGRIKPVRTGTDFVGMVATPKLK</sequence>